<evidence type="ECO:0000313" key="5">
    <source>
        <dbReference type="Proteomes" id="UP001519460"/>
    </source>
</evidence>
<comment type="subcellular location">
    <subcellularLocation>
        <location evidence="3">Golgi apparatus</location>
        <location evidence="3">Golgi stack membrane</location>
        <topology evidence="3">Single-pass type II membrane protein</topology>
    </subcellularLocation>
</comment>
<organism evidence="4 5">
    <name type="scientific">Batillaria attramentaria</name>
    <dbReference type="NCBI Taxonomy" id="370345"/>
    <lineage>
        <taxon>Eukaryota</taxon>
        <taxon>Metazoa</taxon>
        <taxon>Spiralia</taxon>
        <taxon>Lophotrochozoa</taxon>
        <taxon>Mollusca</taxon>
        <taxon>Gastropoda</taxon>
        <taxon>Caenogastropoda</taxon>
        <taxon>Sorbeoconcha</taxon>
        <taxon>Cerithioidea</taxon>
        <taxon>Batillariidae</taxon>
        <taxon>Batillaria</taxon>
    </lineage>
</organism>
<dbReference type="GO" id="GO:0032580">
    <property type="term" value="C:Golgi cisterna membrane"/>
    <property type="evidence" value="ECO:0007669"/>
    <property type="project" value="UniProtKB-SubCell"/>
</dbReference>
<name>A0ABD0LP99_9CAEN</name>
<keyword evidence="2 3" id="KW-0808">Transferase</keyword>
<accession>A0ABD0LP99</accession>
<dbReference type="PANTHER" id="PTHR11927:SF9">
    <property type="entry name" value="L-FUCOSYLTRANSFERASE"/>
    <property type="match status" value="1"/>
</dbReference>
<evidence type="ECO:0000256" key="3">
    <source>
        <dbReference type="RuleBase" id="RU363129"/>
    </source>
</evidence>
<sequence>MNCAFSHGNSCVSESFLLGCVAGSLISTTLVLHAEKVTTTVSKAWESFFMWSYPFVLDEYPKLICHYFTGRLGNEMFQYASILGLAYATNRTAVFMRSEQLDTVLEKPTTHPTKQKWLEARCLKAPKEKYERSCCTFNDQLFNLEPDFDYYIALYLMSWKYFKGADKEIRHALTFKQSIREEAAEIVRGYRQVFQGSTLIGVHARKGDLEDDYNTKLGYPTVTAEFFNRTVNYFENLFPKAVFIVASDSVRWCKANFPPGHTETIMENHSPAVDLLVLASLDHVAISFGSYSWWAGYLNQGKVVYVKNLITGVPNTSIGNTFGPDGKDFIYPTWTAI</sequence>
<keyword evidence="5" id="KW-1185">Reference proteome</keyword>
<evidence type="ECO:0000313" key="4">
    <source>
        <dbReference type="EMBL" id="KAK7501365.1"/>
    </source>
</evidence>
<reference evidence="4 5" key="1">
    <citation type="journal article" date="2023" name="Sci. Data">
        <title>Genome assembly of the Korean intertidal mud-creeper Batillaria attramentaria.</title>
        <authorList>
            <person name="Patra A.K."/>
            <person name="Ho P.T."/>
            <person name="Jun S."/>
            <person name="Lee S.J."/>
            <person name="Kim Y."/>
            <person name="Won Y.J."/>
        </authorList>
    </citation>
    <scope>NUCLEOTIDE SEQUENCE [LARGE SCALE GENOMIC DNA]</scope>
    <source>
        <strain evidence="4">Wonlab-2016</strain>
    </source>
</reference>
<proteinExistence type="inferred from homology"/>
<comment type="similarity">
    <text evidence="3">Belongs to the glycosyltransferase 11 family.</text>
</comment>
<keyword evidence="3" id="KW-0735">Signal-anchor</keyword>
<dbReference type="CDD" id="cd11301">
    <property type="entry name" value="Fut1_Fut2_like"/>
    <property type="match status" value="1"/>
</dbReference>
<keyword evidence="3" id="KW-0325">Glycoprotein</keyword>
<dbReference type="PANTHER" id="PTHR11927">
    <property type="entry name" value="GALACTOSIDE 2-L-FUCOSYLTRANSFERASE"/>
    <property type="match status" value="1"/>
</dbReference>
<dbReference type="EMBL" id="JACVVK020000032">
    <property type="protein sequence ID" value="KAK7501365.1"/>
    <property type="molecule type" value="Genomic_DNA"/>
</dbReference>
<dbReference type="Proteomes" id="UP001519460">
    <property type="component" value="Unassembled WGS sequence"/>
</dbReference>
<keyword evidence="3" id="KW-0333">Golgi apparatus</keyword>
<evidence type="ECO:0000256" key="2">
    <source>
        <dbReference type="ARBA" id="ARBA00022679"/>
    </source>
</evidence>
<comment type="caution">
    <text evidence="4">The sequence shown here is derived from an EMBL/GenBank/DDBJ whole genome shotgun (WGS) entry which is preliminary data.</text>
</comment>
<keyword evidence="3" id="KW-0812">Transmembrane</keyword>
<dbReference type="EC" id="2.4.1.-" evidence="3"/>
<dbReference type="GO" id="GO:0016757">
    <property type="term" value="F:glycosyltransferase activity"/>
    <property type="evidence" value="ECO:0007669"/>
    <property type="project" value="UniProtKB-KW"/>
</dbReference>
<gene>
    <name evidence="4" type="ORF">BaRGS_00007490</name>
</gene>
<evidence type="ECO:0000256" key="1">
    <source>
        <dbReference type="ARBA" id="ARBA00022676"/>
    </source>
</evidence>
<comment type="pathway">
    <text evidence="3">Protein modification; protein glycosylation.</text>
</comment>
<dbReference type="Pfam" id="PF01531">
    <property type="entry name" value="Glyco_transf_11"/>
    <property type="match status" value="1"/>
</dbReference>
<dbReference type="InterPro" id="IPR002516">
    <property type="entry name" value="Glyco_trans_11"/>
</dbReference>
<protein>
    <recommendedName>
        <fullName evidence="3">L-Fucosyltransferase</fullName>
        <ecNumber evidence="3">2.4.1.-</ecNumber>
    </recommendedName>
</protein>
<keyword evidence="1 3" id="KW-0328">Glycosyltransferase</keyword>
<dbReference type="AlphaFoldDB" id="A0ABD0LP99"/>